<organism evidence="2 3">
    <name type="scientific">Aplosporella prunicola CBS 121167</name>
    <dbReference type="NCBI Taxonomy" id="1176127"/>
    <lineage>
        <taxon>Eukaryota</taxon>
        <taxon>Fungi</taxon>
        <taxon>Dikarya</taxon>
        <taxon>Ascomycota</taxon>
        <taxon>Pezizomycotina</taxon>
        <taxon>Dothideomycetes</taxon>
        <taxon>Dothideomycetes incertae sedis</taxon>
        <taxon>Botryosphaeriales</taxon>
        <taxon>Aplosporellaceae</taxon>
        <taxon>Aplosporella</taxon>
    </lineage>
</organism>
<dbReference type="Pfam" id="PF04909">
    <property type="entry name" value="Amidohydro_2"/>
    <property type="match status" value="1"/>
</dbReference>
<dbReference type="SUPFAM" id="SSF51556">
    <property type="entry name" value="Metallo-dependent hydrolases"/>
    <property type="match status" value="1"/>
</dbReference>
<proteinExistence type="predicted"/>
<keyword evidence="3" id="KW-1185">Reference proteome</keyword>
<dbReference type="PANTHER" id="PTHR35563:SF2">
    <property type="entry name" value="BARREL METAL-DEPENDENT HYDROLASE, PUTATIVE (AFU_ORTHOLOGUE AFUA_1G16240)-RELATED"/>
    <property type="match status" value="1"/>
</dbReference>
<dbReference type="Gene3D" id="3.20.20.140">
    <property type="entry name" value="Metal-dependent hydrolases"/>
    <property type="match status" value="1"/>
</dbReference>
<dbReference type="InterPro" id="IPR032466">
    <property type="entry name" value="Metal_Hydrolase"/>
</dbReference>
<dbReference type="OrthoDB" id="2135488at2759"/>
<evidence type="ECO:0000313" key="3">
    <source>
        <dbReference type="Proteomes" id="UP000799438"/>
    </source>
</evidence>
<evidence type="ECO:0000259" key="1">
    <source>
        <dbReference type="Pfam" id="PF04909"/>
    </source>
</evidence>
<dbReference type="InterPro" id="IPR006680">
    <property type="entry name" value="Amidohydro-rel"/>
</dbReference>
<dbReference type="GeneID" id="54298946"/>
<reference evidence="2" key="1">
    <citation type="journal article" date="2020" name="Stud. Mycol.">
        <title>101 Dothideomycetes genomes: a test case for predicting lifestyles and emergence of pathogens.</title>
        <authorList>
            <person name="Haridas S."/>
            <person name="Albert R."/>
            <person name="Binder M."/>
            <person name="Bloem J."/>
            <person name="Labutti K."/>
            <person name="Salamov A."/>
            <person name="Andreopoulos B."/>
            <person name="Baker S."/>
            <person name="Barry K."/>
            <person name="Bills G."/>
            <person name="Bluhm B."/>
            <person name="Cannon C."/>
            <person name="Castanera R."/>
            <person name="Culley D."/>
            <person name="Daum C."/>
            <person name="Ezra D."/>
            <person name="Gonzalez J."/>
            <person name="Henrissat B."/>
            <person name="Kuo A."/>
            <person name="Liang C."/>
            <person name="Lipzen A."/>
            <person name="Lutzoni F."/>
            <person name="Magnuson J."/>
            <person name="Mondo S."/>
            <person name="Nolan M."/>
            <person name="Ohm R."/>
            <person name="Pangilinan J."/>
            <person name="Park H.-J."/>
            <person name="Ramirez L."/>
            <person name="Alfaro M."/>
            <person name="Sun H."/>
            <person name="Tritt A."/>
            <person name="Yoshinaga Y."/>
            <person name="Zwiers L.-H."/>
            <person name="Turgeon B."/>
            <person name="Goodwin S."/>
            <person name="Spatafora J."/>
            <person name="Crous P."/>
            <person name="Grigoriev I."/>
        </authorList>
    </citation>
    <scope>NUCLEOTIDE SEQUENCE</scope>
    <source>
        <strain evidence="2">CBS 121167</strain>
    </source>
</reference>
<dbReference type="GO" id="GO:0016787">
    <property type="term" value="F:hydrolase activity"/>
    <property type="evidence" value="ECO:0007669"/>
    <property type="project" value="InterPro"/>
</dbReference>
<dbReference type="InterPro" id="IPR052358">
    <property type="entry name" value="Aro_Compnd_Degr_Hydrolases"/>
</dbReference>
<dbReference type="AlphaFoldDB" id="A0A6A6AYW4"/>
<dbReference type="Proteomes" id="UP000799438">
    <property type="component" value="Unassembled WGS sequence"/>
</dbReference>
<dbReference type="PANTHER" id="PTHR35563">
    <property type="entry name" value="BARREL METAL-DEPENDENT HYDROLASE, PUTATIVE (AFU_ORTHOLOGUE AFUA_1G16240)-RELATED"/>
    <property type="match status" value="1"/>
</dbReference>
<evidence type="ECO:0000313" key="2">
    <source>
        <dbReference type="EMBL" id="KAF2135957.1"/>
    </source>
</evidence>
<sequence>MSSRLACAGKGVRLADCIPRGAWDSHMHVVDARYKLSSTALYTPTPHTLDQALQFESLFGIKNIVLVQPSIYGNDNSCTLDALAAVGPRHGRAVVAIDPNATRPETLKQWHDMGVRGVRLNLKSVGRTPSRTELFAELMAHADMIRPLGWVLQVYLSLDAVQDIEHLMPKLDVKLCIDHFGHPSLPQNIATRRSLDPYTLPGFESLIRLLKGGRTWVKCSAAYRIEKEPEMPSVEIIARELLRVASKRVVFATDWPHTRFEHTDVRSFVEACLRWCENNPDMRERLFRRNAEELWDTVQS</sequence>
<dbReference type="RefSeq" id="XP_033391675.1">
    <property type="nucleotide sequence ID" value="XM_033541450.1"/>
</dbReference>
<protein>
    <recommendedName>
        <fullName evidence="1">Amidohydrolase-related domain-containing protein</fullName>
    </recommendedName>
</protein>
<dbReference type="EMBL" id="ML995542">
    <property type="protein sequence ID" value="KAF2135957.1"/>
    <property type="molecule type" value="Genomic_DNA"/>
</dbReference>
<gene>
    <name evidence="2" type="ORF">K452DRAFT_292816</name>
</gene>
<feature type="domain" description="Amidohydrolase-related" evidence="1">
    <location>
        <begin position="24"/>
        <end position="296"/>
    </location>
</feature>
<name>A0A6A6AYW4_9PEZI</name>
<accession>A0A6A6AYW4</accession>